<dbReference type="CDD" id="cd10917">
    <property type="entry name" value="CE4_NodB_like_6s_7s"/>
    <property type="match status" value="2"/>
</dbReference>
<gene>
    <name evidence="2" type="ORF">SporoS204_08955</name>
</gene>
<dbReference type="EMBL" id="CP015108">
    <property type="protein sequence ID" value="ARF14264.1"/>
    <property type="molecule type" value="Genomic_DNA"/>
</dbReference>
<organism evidence="2 3">
    <name type="scientific">Sporosarcina ureae</name>
    <dbReference type="NCBI Taxonomy" id="1571"/>
    <lineage>
        <taxon>Bacteria</taxon>
        <taxon>Bacillati</taxon>
        <taxon>Bacillota</taxon>
        <taxon>Bacilli</taxon>
        <taxon>Bacillales</taxon>
        <taxon>Caryophanaceae</taxon>
        <taxon>Sporosarcina</taxon>
    </lineage>
</organism>
<dbReference type="InterPro" id="IPR011330">
    <property type="entry name" value="Glyco_hydro/deAcase_b/a-brl"/>
</dbReference>
<reference evidence="2 3" key="1">
    <citation type="submission" date="2016-04" db="EMBL/GenBank/DDBJ databases">
        <title>Comparative Genomics and Epigenetics of Sporosarcina ureae.</title>
        <authorList>
            <person name="Oliver A.S."/>
            <person name="Cooper K.K."/>
        </authorList>
    </citation>
    <scope>NUCLEOTIDE SEQUENCE [LARGE SCALE GENOMIC DNA]</scope>
    <source>
        <strain evidence="2 3">S204</strain>
    </source>
</reference>
<evidence type="ECO:0000313" key="2">
    <source>
        <dbReference type="EMBL" id="ARF14264.1"/>
    </source>
</evidence>
<feature type="domain" description="NodB homology" evidence="1">
    <location>
        <begin position="73"/>
        <end position="252"/>
    </location>
</feature>
<name>A0ABN4YQF7_SPOUR</name>
<keyword evidence="3" id="KW-1185">Reference proteome</keyword>
<dbReference type="Gene3D" id="3.20.20.370">
    <property type="entry name" value="Glycoside hydrolase/deacetylase"/>
    <property type="match status" value="2"/>
</dbReference>
<dbReference type="Proteomes" id="UP000192486">
    <property type="component" value="Chromosome"/>
</dbReference>
<dbReference type="PROSITE" id="PS51257">
    <property type="entry name" value="PROKAR_LIPOPROTEIN"/>
    <property type="match status" value="1"/>
</dbReference>
<feature type="domain" description="NodB homology" evidence="1">
    <location>
        <begin position="298"/>
        <end position="479"/>
    </location>
</feature>
<evidence type="ECO:0000259" key="1">
    <source>
        <dbReference type="PROSITE" id="PS51677"/>
    </source>
</evidence>
<dbReference type="Pfam" id="PF01522">
    <property type="entry name" value="Polysacc_deac_1"/>
    <property type="match status" value="2"/>
</dbReference>
<accession>A0ABN4YQF7</accession>
<evidence type="ECO:0000313" key="3">
    <source>
        <dbReference type="Proteomes" id="UP000192486"/>
    </source>
</evidence>
<proteinExistence type="predicted"/>
<dbReference type="SUPFAM" id="SSF88713">
    <property type="entry name" value="Glycoside hydrolase/deacetylase"/>
    <property type="match status" value="2"/>
</dbReference>
<dbReference type="InterPro" id="IPR050248">
    <property type="entry name" value="Polysacc_deacetylase_ArnD"/>
</dbReference>
<protein>
    <submittedName>
        <fullName evidence="2">Chitin deacetylase</fullName>
    </submittedName>
</protein>
<sequence>MRYENWKSHRLSKLKSTSLLLLLSSLLVVGGCSPLFGGEKSGDSAAVSLASEKIDPYVGEKSEVLSYVWTTRKELSLTFNGMADKKTMVSLLDALEQNNIPATFFLPGIRVAEEPEIAKMILDRGHEIENNTLNQKDLRNISYEQLYREVKLSNEVIQKETGITPRYVRTRSGEYNEDLQAITAQLGMDAVINYTINPREGDMQSAKSIGEYIERYITRGSIISMHTDINPEVVGAIPYIAKAVEKTGYKLIPLKELVDRGTKRKPLEQVTGYDEIKINPNYRAVKPNIFYDAPTEEKVIALTFDDWASDYTVTKILDILKEEKVPSTFFLIGKGVEKNPNLARAIYEQGHEVASHSYGHEVVTGMTPEELQEDLVKAHKVITEAIQAKPTMLFRPATGEIDENTAKIAMATGYKSIALYDVTPFDWDTANDADEIVKRIVNKRGDGSVIVLHILDGTQTIEALPKVIHTLREQGYTFKHMTELMRMKNN</sequence>
<dbReference type="PANTHER" id="PTHR10587">
    <property type="entry name" value="GLYCOSYL TRANSFERASE-RELATED"/>
    <property type="match status" value="1"/>
</dbReference>
<dbReference type="PROSITE" id="PS51677">
    <property type="entry name" value="NODB"/>
    <property type="match status" value="2"/>
</dbReference>
<dbReference type="InterPro" id="IPR002509">
    <property type="entry name" value="NODB_dom"/>
</dbReference>